<reference evidence="2 3" key="1">
    <citation type="submission" date="2024-10" db="EMBL/GenBank/DDBJ databases">
        <title>Updated reference genomes for cyclostephanoid diatoms.</title>
        <authorList>
            <person name="Roberts W.R."/>
            <person name="Alverson A.J."/>
        </authorList>
    </citation>
    <scope>NUCLEOTIDE SEQUENCE [LARGE SCALE GENOMIC DNA]</scope>
    <source>
        <strain evidence="2 3">AJA010-31</strain>
    </source>
</reference>
<keyword evidence="3" id="KW-1185">Reference proteome</keyword>
<feature type="transmembrane region" description="Helical" evidence="1">
    <location>
        <begin position="6"/>
        <end position="26"/>
    </location>
</feature>
<name>A0ABD3MPR1_9STRA</name>
<keyword evidence="1" id="KW-0812">Transmembrane</keyword>
<evidence type="ECO:0000313" key="3">
    <source>
        <dbReference type="Proteomes" id="UP001530400"/>
    </source>
</evidence>
<evidence type="ECO:0000256" key="1">
    <source>
        <dbReference type="SAM" id="Phobius"/>
    </source>
</evidence>
<proteinExistence type="predicted"/>
<dbReference type="AlphaFoldDB" id="A0ABD3MPR1"/>
<comment type="caution">
    <text evidence="2">The sequence shown here is derived from an EMBL/GenBank/DDBJ whole genome shotgun (WGS) entry which is preliminary data.</text>
</comment>
<dbReference type="EMBL" id="JALLPJ020001402">
    <property type="protein sequence ID" value="KAL3765452.1"/>
    <property type="molecule type" value="Genomic_DNA"/>
</dbReference>
<gene>
    <name evidence="2" type="ORF">ACHAWO_011534</name>
</gene>
<keyword evidence="1" id="KW-1133">Transmembrane helix</keyword>
<evidence type="ECO:0000313" key="2">
    <source>
        <dbReference type="EMBL" id="KAL3765452.1"/>
    </source>
</evidence>
<dbReference type="Proteomes" id="UP001530400">
    <property type="component" value="Unassembled WGS sequence"/>
</dbReference>
<protein>
    <submittedName>
        <fullName evidence="2">Uncharacterized protein</fullName>
    </submittedName>
</protein>
<keyword evidence="1" id="KW-0472">Membrane</keyword>
<organism evidence="2 3">
    <name type="scientific">Cyclotella atomus</name>
    <dbReference type="NCBI Taxonomy" id="382360"/>
    <lineage>
        <taxon>Eukaryota</taxon>
        <taxon>Sar</taxon>
        <taxon>Stramenopiles</taxon>
        <taxon>Ochrophyta</taxon>
        <taxon>Bacillariophyta</taxon>
        <taxon>Coscinodiscophyceae</taxon>
        <taxon>Thalassiosirophycidae</taxon>
        <taxon>Stephanodiscales</taxon>
        <taxon>Stephanodiscaceae</taxon>
        <taxon>Cyclotella</taxon>
    </lineage>
</organism>
<sequence length="174" mass="20117">MRNRKWWWSIYLWAIGVAAINAYKLYDEMYERKKAGNCTLPPKLDHLEFIEELIYDFFGWDTNSSVSTAIDDSASTAASVSVSVINHSVARSNTRRGSDYSSSQPNENFYDLTTLEGRKDYFDLNRPEKMIPQRMEMGWKVSSITPTKKLILLSVLQVQVDHHVPDAMKQERNT</sequence>
<accession>A0ABD3MPR1</accession>